<evidence type="ECO:0000256" key="2">
    <source>
        <dbReference type="ARBA" id="ARBA00023015"/>
    </source>
</evidence>
<evidence type="ECO:0000256" key="4">
    <source>
        <dbReference type="ARBA" id="ARBA00023125"/>
    </source>
</evidence>
<feature type="compositionally biased region" description="Acidic residues" evidence="7">
    <location>
        <begin position="22"/>
        <end position="33"/>
    </location>
</feature>
<dbReference type="Gene3D" id="1.10.10.60">
    <property type="entry name" value="Homeodomain-like"/>
    <property type="match status" value="1"/>
</dbReference>
<dbReference type="EMBL" id="JAINDJ010000005">
    <property type="protein sequence ID" value="KAG9445566.1"/>
    <property type="molecule type" value="Genomic_DNA"/>
</dbReference>
<dbReference type="GO" id="GO:0005634">
    <property type="term" value="C:nucleus"/>
    <property type="evidence" value="ECO:0007669"/>
    <property type="project" value="UniProtKB-SubCell"/>
</dbReference>
<dbReference type="GO" id="GO:0000976">
    <property type="term" value="F:transcription cis-regulatory region binding"/>
    <property type="evidence" value="ECO:0007669"/>
    <property type="project" value="TreeGrafter"/>
</dbReference>
<dbReference type="Proteomes" id="UP000825729">
    <property type="component" value="Unassembled WGS sequence"/>
</dbReference>
<dbReference type="AlphaFoldDB" id="A0AAV7EAX4"/>
<proteinExistence type="predicted"/>
<feature type="compositionally biased region" description="Acidic residues" evidence="7">
    <location>
        <begin position="1"/>
        <end position="12"/>
    </location>
</feature>
<keyword evidence="5" id="KW-0804">Transcription</keyword>
<feature type="region of interest" description="Disordered" evidence="7">
    <location>
        <begin position="1"/>
        <end position="68"/>
    </location>
</feature>
<accession>A0AAV7EAX4</accession>
<feature type="domain" description="Myb/SANT-like DNA-binding" evidence="8">
    <location>
        <begin position="91"/>
        <end position="181"/>
    </location>
</feature>
<keyword evidence="4" id="KW-0238">DNA-binding</keyword>
<keyword evidence="10" id="KW-1185">Reference proteome</keyword>
<name>A0AAV7EAX4_ARIFI</name>
<comment type="caution">
    <text evidence="9">The sequence shown here is derived from an EMBL/GenBank/DDBJ whole genome shotgun (WGS) entry which is preliminary data.</text>
</comment>
<keyword evidence="2" id="KW-0805">Transcription regulation</keyword>
<evidence type="ECO:0000256" key="3">
    <source>
        <dbReference type="ARBA" id="ARBA00023054"/>
    </source>
</evidence>
<dbReference type="Pfam" id="PF13837">
    <property type="entry name" value="Myb_DNA-bind_4"/>
    <property type="match status" value="1"/>
</dbReference>
<dbReference type="PANTHER" id="PTHR31307">
    <property type="entry name" value="TRIHELIX TRANSCRIPTION FACTOR ASIL2"/>
    <property type="match status" value="1"/>
</dbReference>
<evidence type="ECO:0000256" key="1">
    <source>
        <dbReference type="ARBA" id="ARBA00004123"/>
    </source>
</evidence>
<evidence type="ECO:0000256" key="6">
    <source>
        <dbReference type="ARBA" id="ARBA00023242"/>
    </source>
</evidence>
<feature type="region of interest" description="Disordered" evidence="7">
    <location>
        <begin position="220"/>
        <end position="251"/>
    </location>
</feature>
<comment type="subcellular location">
    <subcellularLocation>
        <location evidence="1">Nucleus</location>
    </subcellularLocation>
</comment>
<evidence type="ECO:0000256" key="5">
    <source>
        <dbReference type="ARBA" id="ARBA00023163"/>
    </source>
</evidence>
<gene>
    <name evidence="9" type="ORF">H6P81_011694</name>
</gene>
<organism evidence="9 10">
    <name type="scientific">Aristolochia fimbriata</name>
    <name type="common">White veined hardy Dutchman's pipe vine</name>
    <dbReference type="NCBI Taxonomy" id="158543"/>
    <lineage>
        <taxon>Eukaryota</taxon>
        <taxon>Viridiplantae</taxon>
        <taxon>Streptophyta</taxon>
        <taxon>Embryophyta</taxon>
        <taxon>Tracheophyta</taxon>
        <taxon>Spermatophyta</taxon>
        <taxon>Magnoliopsida</taxon>
        <taxon>Magnoliidae</taxon>
        <taxon>Piperales</taxon>
        <taxon>Aristolochiaceae</taxon>
        <taxon>Aristolochia</taxon>
    </lineage>
</organism>
<evidence type="ECO:0000313" key="10">
    <source>
        <dbReference type="Proteomes" id="UP000825729"/>
    </source>
</evidence>
<reference evidence="9 10" key="1">
    <citation type="submission" date="2021-07" db="EMBL/GenBank/DDBJ databases">
        <title>The Aristolochia fimbriata genome: insights into angiosperm evolution, floral development and chemical biosynthesis.</title>
        <authorList>
            <person name="Jiao Y."/>
        </authorList>
    </citation>
    <scope>NUCLEOTIDE SEQUENCE [LARGE SCALE GENOMIC DNA]</scope>
    <source>
        <strain evidence="9">IBCAS-2021</strain>
        <tissue evidence="9">Leaf</tissue>
    </source>
</reference>
<evidence type="ECO:0000256" key="7">
    <source>
        <dbReference type="SAM" id="MobiDB-lite"/>
    </source>
</evidence>
<evidence type="ECO:0000259" key="8">
    <source>
        <dbReference type="Pfam" id="PF13837"/>
    </source>
</evidence>
<protein>
    <recommendedName>
        <fullName evidence="8">Myb/SANT-like DNA-binding domain-containing protein</fullName>
    </recommendedName>
</protein>
<dbReference type="InterPro" id="IPR044823">
    <property type="entry name" value="ASIL1/2-like"/>
</dbReference>
<evidence type="ECO:0000313" key="9">
    <source>
        <dbReference type="EMBL" id="KAG9445566.1"/>
    </source>
</evidence>
<sequence length="313" mass="35339">MEDDSNEEEEQEHEPGNHHDYDLDDDDDDNDNDEVPHQPPPPVAVSSQPPASRPAPPAVTLAAPAPASSHKNLTLALPIQNPRPPGGGREDCWSEGATDTLIDAWGERYLHLSRGNLKHNHWQEVADAVTSRDNYRKTPKTDVQCKNRIDTLKKKYKVEKSKIASGGGHSSWIFFQKLDRLIGGPTSTPKTPALTAPTQPPVAKLPLTVPTRARSVRQYQANSEDSSDSFPPEMVNGKKRRLEKEGEREAGDSLRELTRAIERFGEVYERVERAKLKQVAEMEKQRMSFLRELEMQRMQFYMKTQMEISSLHS</sequence>
<dbReference type="InterPro" id="IPR044822">
    <property type="entry name" value="Myb_DNA-bind_4"/>
</dbReference>
<keyword evidence="6" id="KW-0539">Nucleus</keyword>
<dbReference type="PANTHER" id="PTHR31307:SF4">
    <property type="entry name" value="TRIHELIX TRANSCRIPTION FACTOR ASIL2"/>
    <property type="match status" value="1"/>
</dbReference>
<feature type="compositionally biased region" description="Low complexity" evidence="7">
    <location>
        <begin position="58"/>
        <end position="67"/>
    </location>
</feature>
<dbReference type="FunFam" id="1.10.10.60:FF:000104">
    <property type="entry name" value="trihelix transcription factor ASIL2"/>
    <property type="match status" value="1"/>
</dbReference>
<feature type="compositionally biased region" description="Basic and acidic residues" evidence="7">
    <location>
        <begin position="242"/>
        <end position="251"/>
    </location>
</feature>
<keyword evidence="3" id="KW-0175">Coiled coil</keyword>